<dbReference type="PANTHER" id="PTHR43119:SF1">
    <property type="entry name" value="ABC TRANSPORTER DOMAIN-CONTAINING PROTEIN"/>
    <property type="match status" value="1"/>
</dbReference>
<dbReference type="SUPFAM" id="SSF52540">
    <property type="entry name" value="P-loop containing nucleoside triphosphate hydrolases"/>
    <property type="match status" value="1"/>
</dbReference>
<dbReference type="SMART" id="SM00382">
    <property type="entry name" value="AAA"/>
    <property type="match status" value="1"/>
</dbReference>
<feature type="domain" description="ABC transporter" evidence="4">
    <location>
        <begin position="5"/>
        <end position="223"/>
    </location>
</feature>
<dbReference type="PROSITE" id="PS50893">
    <property type="entry name" value="ABC_TRANSPORTER_2"/>
    <property type="match status" value="1"/>
</dbReference>
<evidence type="ECO:0000313" key="6">
    <source>
        <dbReference type="Proteomes" id="UP000541421"/>
    </source>
</evidence>
<gene>
    <name evidence="5" type="ORF">HKX40_09260</name>
</gene>
<evidence type="ECO:0000313" key="5">
    <source>
        <dbReference type="EMBL" id="NOL50316.1"/>
    </source>
</evidence>
<dbReference type="InterPro" id="IPR027417">
    <property type="entry name" value="P-loop_NTPase"/>
</dbReference>
<dbReference type="Pfam" id="PF00005">
    <property type="entry name" value="ABC_tran"/>
    <property type="match status" value="1"/>
</dbReference>
<dbReference type="Proteomes" id="UP000541421">
    <property type="component" value="Unassembled WGS sequence"/>
</dbReference>
<evidence type="ECO:0000256" key="2">
    <source>
        <dbReference type="ARBA" id="ARBA00022741"/>
    </source>
</evidence>
<reference evidence="5 6" key="1">
    <citation type="submission" date="2020-05" db="EMBL/GenBank/DDBJ databases">
        <authorList>
            <person name="Niu N."/>
        </authorList>
    </citation>
    <scope>NUCLEOTIDE SEQUENCE [LARGE SCALE GENOMIC DNA]</scope>
    <source>
        <strain evidence="5 6">LMG10982</strain>
    </source>
</reference>
<dbReference type="PANTHER" id="PTHR43119">
    <property type="entry name" value="ABC TRANSPORT PROTEIN ATP-BINDING COMPONENT-RELATED"/>
    <property type="match status" value="1"/>
</dbReference>
<evidence type="ECO:0000256" key="3">
    <source>
        <dbReference type="ARBA" id="ARBA00022840"/>
    </source>
</evidence>
<dbReference type="EMBL" id="JABGBO010000010">
    <property type="protein sequence ID" value="NOL50316.1"/>
    <property type="molecule type" value="Genomic_DNA"/>
</dbReference>
<dbReference type="GO" id="GO:0005524">
    <property type="term" value="F:ATP binding"/>
    <property type="evidence" value="ECO:0007669"/>
    <property type="project" value="UniProtKB-KW"/>
</dbReference>
<evidence type="ECO:0000256" key="1">
    <source>
        <dbReference type="ARBA" id="ARBA00022475"/>
    </source>
</evidence>
<dbReference type="InterPro" id="IPR003439">
    <property type="entry name" value="ABC_transporter-like_ATP-bd"/>
</dbReference>
<proteinExistence type="predicted"/>
<evidence type="ECO:0000259" key="4">
    <source>
        <dbReference type="PROSITE" id="PS50893"/>
    </source>
</evidence>
<dbReference type="InterPro" id="IPR003593">
    <property type="entry name" value="AAA+_ATPase"/>
</dbReference>
<dbReference type="AlphaFoldDB" id="A0A7Y4LDA1"/>
<name>A0A7Y4LDA1_9BURK</name>
<accession>A0A7Y4LDA1</accession>
<keyword evidence="1" id="KW-0472">Membrane</keyword>
<dbReference type="GO" id="GO:0016887">
    <property type="term" value="F:ATP hydrolysis activity"/>
    <property type="evidence" value="ECO:0007669"/>
    <property type="project" value="InterPro"/>
</dbReference>
<sequence>MNALIEFKNLSRQDKDTGRIFFHPCSHYINTGDRILLNGVSGAGKSVFMRALALLDQSQQGEIYFESERVTAKNASYYRSQVAYVRQQAVVVSGTVEDNIRLPWILKQHQGKVFDKTLLAHYLDILAKPMSFLEQDSADLSGGEQQLCCLLRVLMLKPRVLLLDEPTSALDTQAVQRVETLLQGWFDNDKAWVWISHDEEQKQRVAHKYWNIHDGEVEFAVDL</sequence>
<keyword evidence="3 5" id="KW-0067">ATP-binding</keyword>
<dbReference type="Gene3D" id="3.40.50.300">
    <property type="entry name" value="P-loop containing nucleotide triphosphate hydrolases"/>
    <property type="match status" value="1"/>
</dbReference>
<comment type="caution">
    <text evidence="5">The sequence shown here is derived from an EMBL/GenBank/DDBJ whole genome shotgun (WGS) entry which is preliminary data.</text>
</comment>
<dbReference type="RefSeq" id="WP_171589295.1">
    <property type="nucleotide sequence ID" value="NZ_JABGBO010000010.1"/>
</dbReference>
<keyword evidence="6" id="KW-1185">Reference proteome</keyword>
<organism evidence="5 6">
    <name type="scientific">Pelistega europaea</name>
    <dbReference type="NCBI Taxonomy" id="106147"/>
    <lineage>
        <taxon>Bacteria</taxon>
        <taxon>Pseudomonadati</taxon>
        <taxon>Pseudomonadota</taxon>
        <taxon>Betaproteobacteria</taxon>
        <taxon>Burkholderiales</taxon>
        <taxon>Alcaligenaceae</taxon>
        <taxon>Pelistega</taxon>
    </lineage>
</organism>
<keyword evidence="2" id="KW-0547">Nucleotide-binding</keyword>
<protein>
    <submittedName>
        <fullName evidence="5">ATP-binding cassette domain-containing protein</fullName>
    </submittedName>
</protein>
<keyword evidence="1" id="KW-1003">Cell membrane</keyword>